<gene>
    <name evidence="1" type="ORF">HF576_00400</name>
</gene>
<protein>
    <submittedName>
        <fullName evidence="1">Winged helix-turn-helix domain-containing protein</fullName>
    </submittedName>
</protein>
<dbReference type="PANTHER" id="PTHR30528:SF0">
    <property type="entry name" value="CYTOPLASMIC PROTEIN"/>
    <property type="match status" value="1"/>
</dbReference>
<accession>A0ABX1K5M8</accession>
<evidence type="ECO:0000313" key="2">
    <source>
        <dbReference type="Proteomes" id="UP001429745"/>
    </source>
</evidence>
<keyword evidence="2" id="KW-1185">Reference proteome</keyword>
<dbReference type="Proteomes" id="UP001429745">
    <property type="component" value="Unassembled WGS sequence"/>
</dbReference>
<comment type="caution">
    <text evidence="1">The sequence shown here is derived from an EMBL/GenBank/DDBJ whole genome shotgun (WGS) entry which is preliminary data.</text>
</comment>
<dbReference type="InterPro" id="IPR009351">
    <property type="entry name" value="AlkZ-like"/>
</dbReference>
<dbReference type="EMBL" id="JABACI010000001">
    <property type="protein sequence ID" value="NLP82301.1"/>
    <property type="molecule type" value="Genomic_DNA"/>
</dbReference>
<evidence type="ECO:0000313" key="1">
    <source>
        <dbReference type="EMBL" id="NLP82301.1"/>
    </source>
</evidence>
<sequence>MPQRLSREQARRIAVRAQLLSGERPAGIVETIDALTIVNIEPTAAIAPSADHILWSRLGWPYQPADLVRLVEEDRAIFEWGGFYRTMTDLPLLLPDMRQRPRSADAREWLAANDRFRREVLERLRSEGPLRPADIPDTAQVSWRSSGWTNNRNTLQLLEMLVLRGEVAISSRDRAGRLFDLAERVYPADVPELSAEDAARERAERRLASLGIARAKGIAQPLEPIDVGDVGEEAVVDGIEGTWRVDPQALRDDETGFEPRTALLSPFDRLVFDRRRLEELFGYEYLLEMYKPAAKRRWGYFALPILHGDRFVGKLDAKADRKQGVLRVFAVHEDEPFDDELAGAVDGEIADLARWLSLEVRGVATSTG</sequence>
<organism evidence="1 2">
    <name type="scientific">Microbacterium salsuginis</name>
    <dbReference type="NCBI Taxonomy" id="2722803"/>
    <lineage>
        <taxon>Bacteria</taxon>
        <taxon>Bacillati</taxon>
        <taxon>Actinomycetota</taxon>
        <taxon>Actinomycetes</taxon>
        <taxon>Micrococcales</taxon>
        <taxon>Microbacteriaceae</taxon>
        <taxon>Microbacterium</taxon>
    </lineage>
</organism>
<dbReference type="Pfam" id="PF06224">
    <property type="entry name" value="AlkZ-like"/>
    <property type="match status" value="1"/>
</dbReference>
<dbReference type="RefSeq" id="WP_168910825.1">
    <property type="nucleotide sequence ID" value="NZ_JABACI010000001.1"/>
</dbReference>
<name>A0ABX1K5M8_9MICO</name>
<proteinExistence type="predicted"/>
<reference evidence="1 2" key="1">
    <citation type="submission" date="2020-04" db="EMBL/GenBank/DDBJ databases">
        <title>CFH 90308 Microbacterium sp.</title>
        <authorList>
            <person name="Nie G."/>
            <person name="Ming H."/>
            <person name="Xia T."/>
        </authorList>
    </citation>
    <scope>NUCLEOTIDE SEQUENCE [LARGE SCALE GENOMIC DNA]</scope>
    <source>
        <strain evidence="1 2">CFH 90308</strain>
    </source>
</reference>
<dbReference type="PANTHER" id="PTHR30528">
    <property type="entry name" value="CYTOPLASMIC PROTEIN"/>
    <property type="match status" value="1"/>
</dbReference>